<keyword evidence="8" id="KW-1185">Reference proteome</keyword>
<dbReference type="SUPFAM" id="SSF103473">
    <property type="entry name" value="MFS general substrate transporter"/>
    <property type="match status" value="1"/>
</dbReference>
<dbReference type="RefSeq" id="WP_243737837.1">
    <property type="nucleotide sequence ID" value="NZ_VNHW01000017.1"/>
</dbReference>
<sequence>MFVLLFGAGFGVLNIARPALLGRFVPTPVFAAVSGQQALAVQFGRVVAPLAVGALITAVGYGAGFTVIAGCVLAAAVLLVLADRAAAST</sequence>
<evidence type="ECO:0000313" key="7">
    <source>
        <dbReference type="EMBL" id="TYP82924.1"/>
    </source>
</evidence>
<dbReference type="InterPro" id="IPR020846">
    <property type="entry name" value="MFS_dom"/>
</dbReference>
<dbReference type="Gene3D" id="1.20.1250.20">
    <property type="entry name" value="MFS general substrate transporter like domains"/>
    <property type="match status" value="1"/>
</dbReference>
<dbReference type="GO" id="GO:0005886">
    <property type="term" value="C:plasma membrane"/>
    <property type="evidence" value="ECO:0007669"/>
    <property type="project" value="UniProtKB-SubCell"/>
</dbReference>
<dbReference type="Proteomes" id="UP000322499">
    <property type="component" value="Unassembled WGS sequence"/>
</dbReference>
<evidence type="ECO:0000313" key="8">
    <source>
        <dbReference type="Proteomes" id="UP000322499"/>
    </source>
</evidence>
<reference evidence="7 8" key="1">
    <citation type="submission" date="2019-07" db="EMBL/GenBank/DDBJ databases">
        <title>Genomic Encyclopedia of Archaeal and Bacterial Type Strains, Phase II (KMG-II): from individual species to whole genera.</title>
        <authorList>
            <person name="Goeker M."/>
        </authorList>
    </citation>
    <scope>NUCLEOTIDE SEQUENCE [LARGE SCALE GENOMIC DNA]</scope>
    <source>
        <strain evidence="7 8">DSM 46842</strain>
    </source>
</reference>
<evidence type="ECO:0000256" key="4">
    <source>
        <dbReference type="ARBA" id="ARBA00023136"/>
    </source>
</evidence>
<dbReference type="InterPro" id="IPR036259">
    <property type="entry name" value="MFS_trans_sf"/>
</dbReference>
<evidence type="ECO:0000256" key="3">
    <source>
        <dbReference type="ARBA" id="ARBA00022989"/>
    </source>
</evidence>
<evidence type="ECO:0000256" key="5">
    <source>
        <dbReference type="SAM" id="Phobius"/>
    </source>
</evidence>
<comment type="subcellular location">
    <subcellularLocation>
        <location evidence="1">Cell membrane</location>
        <topology evidence="1">Multi-pass membrane protein</topology>
    </subcellularLocation>
</comment>
<feature type="transmembrane region" description="Helical" evidence="5">
    <location>
        <begin position="55"/>
        <end position="82"/>
    </location>
</feature>
<evidence type="ECO:0000259" key="6">
    <source>
        <dbReference type="PROSITE" id="PS50850"/>
    </source>
</evidence>
<dbReference type="GO" id="GO:0022857">
    <property type="term" value="F:transmembrane transporter activity"/>
    <property type="evidence" value="ECO:0007669"/>
    <property type="project" value="InterPro"/>
</dbReference>
<keyword evidence="3 5" id="KW-1133">Transmembrane helix</keyword>
<protein>
    <recommendedName>
        <fullName evidence="6">Major facilitator superfamily (MFS) profile domain-containing protein</fullName>
    </recommendedName>
</protein>
<dbReference type="AlphaFoldDB" id="A0A5S5CMM6"/>
<dbReference type="PROSITE" id="PS50850">
    <property type="entry name" value="MFS"/>
    <property type="match status" value="1"/>
</dbReference>
<evidence type="ECO:0000256" key="1">
    <source>
        <dbReference type="ARBA" id="ARBA00004651"/>
    </source>
</evidence>
<name>A0A5S5CMM6_9ACTN</name>
<evidence type="ECO:0000256" key="2">
    <source>
        <dbReference type="ARBA" id="ARBA00022692"/>
    </source>
</evidence>
<keyword evidence="4 5" id="KW-0472">Membrane</keyword>
<accession>A0A5S5CMM6</accession>
<dbReference type="EMBL" id="VNHW01000017">
    <property type="protein sequence ID" value="TYP82924.1"/>
    <property type="molecule type" value="Genomic_DNA"/>
</dbReference>
<gene>
    <name evidence="7" type="ORF">BD833_11756</name>
</gene>
<keyword evidence="2 5" id="KW-0812">Transmembrane</keyword>
<feature type="domain" description="Major facilitator superfamily (MFS) profile" evidence="6">
    <location>
        <begin position="1"/>
        <end position="89"/>
    </location>
</feature>
<proteinExistence type="predicted"/>
<comment type="caution">
    <text evidence="7">The sequence shown here is derived from an EMBL/GenBank/DDBJ whole genome shotgun (WGS) entry which is preliminary data.</text>
</comment>
<organism evidence="7 8">
    <name type="scientific">Blastococcus xanthinilyticus</name>
    <dbReference type="NCBI Taxonomy" id="1564164"/>
    <lineage>
        <taxon>Bacteria</taxon>
        <taxon>Bacillati</taxon>
        <taxon>Actinomycetota</taxon>
        <taxon>Actinomycetes</taxon>
        <taxon>Geodermatophilales</taxon>
        <taxon>Geodermatophilaceae</taxon>
        <taxon>Blastococcus</taxon>
    </lineage>
</organism>